<feature type="compositionally biased region" description="Low complexity" evidence="1">
    <location>
        <begin position="579"/>
        <end position="597"/>
    </location>
</feature>
<feature type="region of interest" description="Disordered" evidence="1">
    <location>
        <begin position="578"/>
        <end position="608"/>
    </location>
</feature>
<dbReference type="Proteomes" id="UP001186944">
    <property type="component" value="Unassembled WGS sequence"/>
</dbReference>
<comment type="caution">
    <text evidence="2">The sequence shown here is derived from an EMBL/GenBank/DDBJ whole genome shotgun (WGS) entry which is preliminary data.</text>
</comment>
<feature type="region of interest" description="Disordered" evidence="1">
    <location>
        <begin position="215"/>
        <end position="254"/>
    </location>
</feature>
<evidence type="ECO:0000313" key="3">
    <source>
        <dbReference type="Proteomes" id="UP001186944"/>
    </source>
</evidence>
<keyword evidence="3" id="KW-1185">Reference proteome</keyword>
<feature type="region of interest" description="Disordered" evidence="1">
    <location>
        <begin position="98"/>
        <end position="129"/>
    </location>
</feature>
<feature type="region of interest" description="Disordered" evidence="1">
    <location>
        <begin position="167"/>
        <end position="202"/>
    </location>
</feature>
<feature type="region of interest" description="Disordered" evidence="1">
    <location>
        <begin position="1"/>
        <end position="72"/>
    </location>
</feature>
<evidence type="ECO:0000313" key="2">
    <source>
        <dbReference type="EMBL" id="KAK3097368.1"/>
    </source>
</evidence>
<dbReference type="EMBL" id="VSWD01000007">
    <property type="protein sequence ID" value="KAK3097368.1"/>
    <property type="molecule type" value="Genomic_DNA"/>
</dbReference>
<reference evidence="2" key="1">
    <citation type="submission" date="2019-08" db="EMBL/GenBank/DDBJ databases">
        <title>The improved chromosome-level genome for the pearl oyster Pinctada fucata martensii using PacBio sequencing and Hi-C.</title>
        <authorList>
            <person name="Zheng Z."/>
        </authorList>
    </citation>
    <scope>NUCLEOTIDE SEQUENCE</scope>
    <source>
        <strain evidence="2">ZZ-2019</strain>
        <tissue evidence="2">Adductor muscle</tissue>
    </source>
</reference>
<feature type="compositionally biased region" description="Polar residues" evidence="1">
    <location>
        <begin position="99"/>
        <end position="125"/>
    </location>
</feature>
<protein>
    <submittedName>
        <fullName evidence="2">Uncharacterized protein</fullName>
    </submittedName>
</protein>
<feature type="compositionally biased region" description="Low complexity" evidence="1">
    <location>
        <begin position="169"/>
        <end position="202"/>
    </location>
</feature>
<sequence length="608" mass="64558">MAMSESSVISSPVSRTSGKNSRPLALPLSPLISPASCDLMSPSSDDREKVNSDKLFTSPSRRDRKSLMLPLSSPCTETKPFADIGKCGKSGKSGRPFTLSLSPVISPDTSSQESDIVSSTIQSTEKTQEIKKSFTLPLSSVSCSNVSSDNSAQVKICKSQRLPISPLVSSDSDSSTLGFVSQSSSGSNSPKKSPSRSLRLPLNVTDMYIPSSEISSADSTCVQPSSLTSSKQSLTLPLPSSFPQPSSSSDSGDVRHIETEMAAKSPSTSQHTCTLSVSEKSNSVISNSSAVKSVTDSTLSVDKPTVPKSLAFSKSQKKHISQNLYSPSTALAQLHFSQSIAEAAETTSVTNPNLINFPSTSLDKLNFTPCLTSKVDSQDVDMPCVVSSLSSPGLLEAATPLSVCSTSSSTCSSTVTSPSNIPGKVILRSRDNRAKRTLIRPNSIAFSKYPTFDLGSDCQESPSSGSSTSQDDASEMYMLQNGKRTKHSDAGDKFRMGKYSEREVYKQISAMESAMLKSQVYEASRKARSLDDILSSEVSSSSGCVTSVLQKSSRHCGLAMDRFGSSAIYENLAYRCRGSSDPYQSNSSISSSGSHSSLHGSMEIIQVS</sequence>
<feature type="compositionally biased region" description="Low complexity" evidence="1">
    <location>
        <begin position="223"/>
        <end position="251"/>
    </location>
</feature>
<feature type="compositionally biased region" description="Low complexity" evidence="1">
    <location>
        <begin position="1"/>
        <end position="36"/>
    </location>
</feature>
<accession>A0AA88YDD0</accession>
<organism evidence="2 3">
    <name type="scientific">Pinctada imbricata</name>
    <name type="common">Atlantic pearl-oyster</name>
    <name type="synonym">Pinctada martensii</name>
    <dbReference type="NCBI Taxonomy" id="66713"/>
    <lineage>
        <taxon>Eukaryota</taxon>
        <taxon>Metazoa</taxon>
        <taxon>Spiralia</taxon>
        <taxon>Lophotrochozoa</taxon>
        <taxon>Mollusca</taxon>
        <taxon>Bivalvia</taxon>
        <taxon>Autobranchia</taxon>
        <taxon>Pteriomorphia</taxon>
        <taxon>Pterioida</taxon>
        <taxon>Pterioidea</taxon>
        <taxon>Pteriidae</taxon>
        <taxon>Pinctada</taxon>
    </lineage>
</organism>
<evidence type="ECO:0000256" key="1">
    <source>
        <dbReference type="SAM" id="MobiDB-lite"/>
    </source>
</evidence>
<gene>
    <name evidence="2" type="ORF">FSP39_009052</name>
</gene>
<proteinExistence type="predicted"/>
<name>A0AA88YDD0_PINIB</name>
<dbReference type="AlphaFoldDB" id="A0AA88YDD0"/>